<organism evidence="2 3">
    <name type="scientific">Streptomyces rubiginosohelvolus</name>
    <dbReference type="NCBI Taxonomy" id="67362"/>
    <lineage>
        <taxon>Bacteria</taxon>
        <taxon>Bacillati</taxon>
        <taxon>Actinomycetota</taxon>
        <taxon>Actinomycetes</taxon>
        <taxon>Kitasatosporales</taxon>
        <taxon>Streptomycetaceae</taxon>
        <taxon>Streptomyces</taxon>
    </lineage>
</organism>
<feature type="compositionally biased region" description="Basic and acidic residues" evidence="1">
    <location>
        <begin position="518"/>
        <end position="527"/>
    </location>
</feature>
<sequence>MGSGMSDEKPENLTPAEQRVQDQAQVKIQMAQTDISEAIGRMPFAGGPVGRTSFEGFQLNSMIDLVENTKPEDLENAGKSLWDARDAIKKAAQELEDNMKGVDWHGESGTAFRAFGKGLVAHARKLGDFADVAGTQITVAGTGLASVRSAMPPRDSRQVRKNPDDIEMPGRVADNPEYQAALKVEKDRQEAINQINRLASYYSVSGERLEGQEPPRFEKDLNIQMPLPEKGSGGDLPPRSSTGGSEALGSSAVSGPAGRSVTDGSAPVAAASRPPAEVLGSAPLPDRTVGTEINTVAPPLAPTPITTTPPQPSPTPTTGPTGTPPTFMPPSLTNPVQGGTKRSTGPTGMPRPVSQAGQGMGKAQPTGRGPIAQGQGGPPIGRPGPMGGGGAFNGRPPVGPQSQVPPAGRSGVTGGRPTVGPGGTSTGAGPRAGGRNGIVGGTPQQTPAQGRAAAGGTGQRGVIGGRGAAAAPSRPGGRATPASGANGVVGAPRKAAGTGSNAKGFTAGGAGLVRGPAGRRDQGREDEANGSTRPDYLTEDEETWNAGRRGAVPPVVE</sequence>
<feature type="compositionally biased region" description="Polar residues" evidence="1">
    <location>
        <begin position="331"/>
        <end position="346"/>
    </location>
</feature>
<feature type="compositionally biased region" description="Gly residues" evidence="1">
    <location>
        <begin position="453"/>
        <end position="467"/>
    </location>
</feature>
<dbReference type="Proteomes" id="UP000624183">
    <property type="component" value="Unassembled WGS sequence"/>
</dbReference>
<feature type="compositionally biased region" description="Gly residues" evidence="1">
    <location>
        <begin position="374"/>
        <end position="392"/>
    </location>
</feature>
<accession>A0ABQ3BAT0</accession>
<feature type="region of interest" description="Disordered" evidence="1">
    <location>
        <begin position="148"/>
        <end position="171"/>
    </location>
</feature>
<comment type="caution">
    <text evidence="2">The sequence shown here is derived from an EMBL/GenBank/DDBJ whole genome shotgun (WGS) entry which is preliminary data.</text>
</comment>
<name>A0ABQ3BAT0_9ACTN</name>
<feature type="region of interest" description="Disordered" evidence="1">
    <location>
        <begin position="1"/>
        <end position="26"/>
    </location>
</feature>
<feature type="compositionally biased region" description="Low complexity" evidence="1">
    <location>
        <begin position="468"/>
        <end position="482"/>
    </location>
</feature>
<reference evidence="3" key="1">
    <citation type="journal article" date="2019" name="Int. J. Syst. Evol. Microbiol.">
        <title>The Global Catalogue of Microorganisms (GCM) 10K type strain sequencing project: providing services to taxonomists for standard genome sequencing and annotation.</title>
        <authorList>
            <consortium name="The Broad Institute Genomics Platform"/>
            <consortium name="The Broad Institute Genome Sequencing Center for Infectious Disease"/>
            <person name="Wu L."/>
            <person name="Ma J."/>
        </authorList>
    </citation>
    <scope>NUCLEOTIDE SEQUENCE [LARGE SCALE GENOMIC DNA]</scope>
    <source>
        <strain evidence="3">JCM 4602</strain>
    </source>
</reference>
<keyword evidence="3" id="KW-1185">Reference proteome</keyword>
<feature type="region of interest" description="Disordered" evidence="1">
    <location>
        <begin position="206"/>
        <end position="557"/>
    </location>
</feature>
<protein>
    <submittedName>
        <fullName evidence="2">Uncharacterized protein</fullName>
    </submittedName>
</protein>
<feature type="compositionally biased region" description="Basic and acidic residues" evidence="1">
    <location>
        <begin position="154"/>
        <end position="164"/>
    </location>
</feature>
<evidence type="ECO:0000256" key="1">
    <source>
        <dbReference type="SAM" id="MobiDB-lite"/>
    </source>
</evidence>
<dbReference type="EMBL" id="BMUW01000001">
    <property type="protein sequence ID" value="GGZ31532.1"/>
    <property type="molecule type" value="Genomic_DNA"/>
</dbReference>
<feature type="compositionally biased region" description="Basic and acidic residues" evidence="1">
    <location>
        <begin position="207"/>
        <end position="221"/>
    </location>
</feature>
<feature type="compositionally biased region" description="Low complexity" evidence="1">
    <location>
        <begin position="265"/>
        <end position="276"/>
    </location>
</feature>
<feature type="compositionally biased region" description="Low complexity" evidence="1">
    <location>
        <begin position="442"/>
        <end position="452"/>
    </location>
</feature>
<proteinExistence type="predicted"/>
<feature type="compositionally biased region" description="Basic and acidic residues" evidence="1">
    <location>
        <begin position="1"/>
        <end position="11"/>
    </location>
</feature>
<feature type="compositionally biased region" description="Gly residues" evidence="1">
    <location>
        <begin position="420"/>
        <end position="440"/>
    </location>
</feature>
<evidence type="ECO:0000313" key="2">
    <source>
        <dbReference type="EMBL" id="GGZ31532.1"/>
    </source>
</evidence>
<evidence type="ECO:0000313" key="3">
    <source>
        <dbReference type="Proteomes" id="UP000624183"/>
    </source>
</evidence>
<gene>
    <name evidence="2" type="ORF">GCM10010328_00160</name>
</gene>
<feature type="compositionally biased region" description="Pro residues" evidence="1">
    <location>
        <begin position="299"/>
        <end position="328"/>
    </location>
</feature>